<dbReference type="SUPFAM" id="SSF53098">
    <property type="entry name" value="Ribonuclease H-like"/>
    <property type="match status" value="1"/>
</dbReference>
<dbReference type="GO" id="GO:0008270">
    <property type="term" value="F:zinc ion binding"/>
    <property type="evidence" value="ECO:0007669"/>
    <property type="project" value="UniProtKB-KW"/>
</dbReference>
<evidence type="ECO:0000256" key="3">
    <source>
        <dbReference type="ARBA" id="ARBA00022771"/>
    </source>
</evidence>
<dbReference type="AlphaFoldDB" id="A0A2R6NVQ8"/>
<evidence type="ECO:0000313" key="7">
    <source>
        <dbReference type="Proteomes" id="UP000186601"/>
    </source>
</evidence>
<dbReference type="GO" id="GO:0005634">
    <property type="term" value="C:nucleus"/>
    <property type="evidence" value="ECO:0007669"/>
    <property type="project" value="UniProtKB-SubCell"/>
</dbReference>
<gene>
    <name evidence="6" type="ORF">PHLCEN_2v7730</name>
</gene>
<keyword evidence="5" id="KW-0539">Nucleus</keyword>
<comment type="subcellular location">
    <subcellularLocation>
        <location evidence="1">Nucleus</location>
    </subcellularLocation>
</comment>
<keyword evidence="4" id="KW-0862">Zinc</keyword>
<proteinExistence type="predicted"/>
<dbReference type="InterPro" id="IPR012337">
    <property type="entry name" value="RNaseH-like_sf"/>
</dbReference>
<protein>
    <submittedName>
        <fullName evidence="6">Uncharacterized protein</fullName>
    </submittedName>
</protein>
<reference evidence="6 7" key="1">
    <citation type="submission" date="2018-02" db="EMBL/GenBank/DDBJ databases">
        <title>Genome sequence of the basidiomycete white-rot fungus Phlebia centrifuga.</title>
        <authorList>
            <person name="Granchi Z."/>
            <person name="Peng M."/>
            <person name="de Vries R.P."/>
            <person name="Hilden K."/>
            <person name="Makela M.R."/>
            <person name="Grigoriev I."/>
            <person name="Riley R."/>
        </authorList>
    </citation>
    <scope>NUCLEOTIDE SEQUENCE [LARGE SCALE GENOMIC DNA]</scope>
    <source>
        <strain evidence="6 7">FBCC195</strain>
    </source>
</reference>
<evidence type="ECO:0000313" key="6">
    <source>
        <dbReference type="EMBL" id="PSR77712.1"/>
    </source>
</evidence>
<name>A0A2R6NVQ8_9APHY</name>
<evidence type="ECO:0000256" key="2">
    <source>
        <dbReference type="ARBA" id="ARBA00022723"/>
    </source>
</evidence>
<dbReference type="InterPro" id="IPR052035">
    <property type="entry name" value="ZnF_BED_domain_contain"/>
</dbReference>
<keyword evidence="2" id="KW-0479">Metal-binding</keyword>
<keyword evidence="3" id="KW-0863">Zinc-finger</keyword>
<accession>A0A2R6NVQ8</accession>
<organism evidence="6 7">
    <name type="scientific">Hermanssonia centrifuga</name>
    <dbReference type="NCBI Taxonomy" id="98765"/>
    <lineage>
        <taxon>Eukaryota</taxon>
        <taxon>Fungi</taxon>
        <taxon>Dikarya</taxon>
        <taxon>Basidiomycota</taxon>
        <taxon>Agaricomycotina</taxon>
        <taxon>Agaricomycetes</taxon>
        <taxon>Polyporales</taxon>
        <taxon>Meruliaceae</taxon>
        <taxon>Hermanssonia</taxon>
    </lineage>
</organism>
<evidence type="ECO:0000256" key="1">
    <source>
        <dbReference type="ARBA" id="ARBA00004123"/>
    </source>
</evidence>
<dbReference type="PANTHER" id="PTHR46481">
    <property type="entry name" value="ZINC FINGER BED DOMAIN-CONTAINING PROTEIN 4"/>
    <property type="match status" value="1"/>
</dbReference>
<dbReference type="OrthoDB" id="3058553at2759"/>
<evidence type="ECO:0000256" key="4">
    <source>
        <dbReference type="ARBA" id="ARBA00022833"/>
    </source>
</evidence>
<sequence>MNPYLTVTARYIDGSVEHPDSWKLHSKVIGYTIIHGDHSGANIAAVILKVLDRYGPGEKRQGQCFEHIVHLAGKAFIEALGALKDDDEDEDEEWLDPLDLDEEEEVDEPVDFDPVDLLGKVLALINQVCTLPQACVYFATLCVEEGLAPLELIKWVQTQWGSIYYLLDCVKVNKAAVNKFTLLADHSPKVPNLWKKNDSDYVICRPEWEVLDLIHEVLEEVHEAHQSFSSEPFPTVWRTIPTLECLQQQWEIMADTPKFAPVHTAIKAGLAKLQKWYLAIGQTDIYYICLALDPGIKTEYTFQNWETKYNDSGMAAFKEAFNSYKADILEKDAPSVVPSNAASTYTKGYGSSWMCNSLQGCLNLEKTQKRNSHQELLDYLNDPLVQDVSDLVAWWG</sequence>
<dbReference type="PANTHER" id="PTHR46481:SF10">
    <property type="entry name" value="ZINC FINGER BED DOMAIN-CONTAINING PROTEIN 39"/>
    <property type="match status" value="1"/>
</dbReference>
<comment type="caution">
    <text evidence="6">The sequence shown here is derived from an EMBL/GenBank/DDBJ whole genome shotgun (WGS) entry which is preliminary data.</text>
</comment>
<evidence type="ECO:0000256" key="5">
    <source>
        <dbReference type="ARBA" id="ARBA00023242"/>
    </source>
</evidence>
<feature type="non-terminal residue" evidence="6">
    <location>
        <position position="396"/>
    </location>
</feature>
<keyword evidence="7" id="KW-1185">Reference proteome</keyword>
<dbReference type="Proteomes" id="UP000186601">
    <property type="component" value="Unassembled WGS sequence"/>
</dbReference>
<dbReference type="EMBL" id="MLYV02000781">
    <property type="protein sequence ID" value="PSR77712.1"/>
    <property type="molecule type" value="Genomic_DNA"/>
</dbReference>